<reference evidence="3" key="1">
    <citation type="submission" date="2023-07" db="EMBL/GenBank/DDBJ databases">
        <authorList>
            <person name="Stuckert A."/>
        </authorList>
    </citation>
    <scope>NUCLEOTIDE SEQUENCE</scope>
</reference>
<sequence>MSVTSPAGVHRVKTAFGRRAANAGAPAESFPALTVSAGSNSGDITAVLCFTASTDSHCREALGQSACISSAPAESSFNPAHLLSSVHSCIRWYKQQSSLLQERGMEENDDEDYVACLQEIDEILESITRRMTKCDLEEFELDKSADFSVSSGVGMKNYSYAVLVMGVCEVLVEYNFTTADFSKSKFEEILGIFKCYSKLVDILKEKSAKGRSAGGNKAYRSLLSMGFVSTLLTALFRDSMKVHEESLRVLRSSLDFMRYAVGIALQKIQQLKETGVTDGPDGQNSEKMLHSICEITSFPKC</sequence>
<dbReference type="Proteomes" id="UP001176940">
    <property type="component" value="Unassembled WGS sequence"/>
</dbReference>
<dbReference type="EMBL" id="CAUEEQ010075273">
    <property type="protein sequence ID" value="CAJ0966518.1"/>
    <property type="molecule type" value="Genomic_DNA"/>
</dbReference>
<gene>
    <name evidence="3" type="ORF">RIMI_LOCUS21395538</name>
</gene>
<accession>A0ABN9MIT5</accession>
<proteinExistence type="predicted"/>
<dbReference type="Pfam" id="PF14680">
    <property type="entry name" value="FANCI_HD2"/>
    <property type="match status" value="1"/>
</dbReference>
<evidence type="ECO:0000313" key="4">
    <source>
        <dbReference type="Proteomes" id="UP001176940"/>
    </source>
</evidence>
<dbReference type="PANTHER" id="PTHR21818:SF0">
    <property type="entry name" value="FANCONI ANEMIA GROUP I PROTEIN"/>
    <property type="match status" value="1"/>
</dbReference>
<keyword evidence="4" id="KW-1185">Reference proteome</keyword>
<feature type="domain" description="FANCI helical" evidence="2">
    <location>
        <begin position="80"/>
        <end position="204"/>
    </location>
</feature>
<dbReference type="InterPro" id="IPR026171">
    <property type="entry name" value="FANCI"/>
</dbReference>
<dbReference type="PANTHER" id="PTHR21818">
    <property type="entry name" value="BC025462 PROTEIN"/>
    <property type="match status" value="1"/>
</dbReference>
<protein>
    <submittedName>
        <fullName evidence="3">Uncharacterized protein</fullName>
    </submittedName>
</protein>
<evidence type="ECO:0000259" key="1">
    <source>
        <dbReference type="Pfam" id="PF14677"/>
    </source>
</evidence>
<dbReference type="InterPro" id="IPR029312">
    <property type="entry name" value="FANCI_HD2"/>
</dbReference>
<evidence type="ECO:0000259" key="2">
    <source>
        <dbReference type="Pfam" id="PF14680"/>
    </source>
</evidence>
<name>A0ABN9MIT5_9NEOB</name>
<evidence type="ECO:0000313" key="3">
    <source>
        <dbReference type="EMBL" id="CAJ0966518.1"/>
    </source>
</evidence>
<dbReference type="InterPro" id="IPR029313">
    <property type="entry name" value="FANCI_S3"/>
</dbReference>
<dbReference type="Pfam" id="PF14677">
    <property type="entry name" value="FANCI_S3"/>
    <property type="match status" value="1"/>
</dbReference>
<organism evidence="3 4">
    <name type="scientific">Ranitomeya imitator</name>
    <name type="common">mimic poison frog</name>
    <dbReference type="NCBI Taxonomy" id="111125"/>
    <lineage>
        <taxon>Eukaryota</taxon>
        <taxon>Metazoa</taxon>
        <taxon>Chordata</taxon>
        <taxon>Craniata</taxon>
        <taxon>Vertebrata</taxon>
        <taxon>Euteleostomi</taxon>
        <taxon>Amphibia</taxon>
        <taxon>Batrachia</taxon>
        <taxon>Anura</taxon>
        <taxon>Neobatrachia</taxon>
        <taxon>Hyloidea</taxon>
        <taxon>Dendrobatidae</taxon>
        <taxon>Dendrobatinae</taxon>
        <taxon>Ranitomeya</taxon>
    </lineage>
</organism>
<feature type="domain" description="FANCI solenoid 3" evidence="1">
    <location>
        <begin position="222"/>
        <end position="297"/>
    </location>
</feature>
<comment type="caution">
    <text evidence="3">The sequence shown here is derived from an EMBL/GenBank/DDBJ whole genome shotgun (WGS) entry which is preliminary data.</text>
</comment>